<feature type="domain" description="Protein kinase" evidence="8">
    <location>
        <begin position="233"/>
        <end position="618"/>
    </location>
</feature>
<dbReference type="GO" id="GO:0004674">
    <property type="term" value="F:protein serine/threonine kinase activity"/>
    <property type="evidence" value="ECO:0007669"/>
    <property type="project" value="UniProtKB-KW"/>
</dbReference>
<dbReference type="CDD" id="cd14019">
    <property type="entry name" value="STKc_Cdc7"/>
    <property type="match status" value="1"/>
</dbReference>
<feature type="compositionally biased region" description="Basic and acidic residues" evidence="7">
    <location>
        <begin position="65"/>
        <end position="74"/>
    </location>
</feature>
<dbReference type="Pfam" id="PF00069">
    <property type="entry name" value="Pkinase"/>
    <property type="match status" value="2"/>
</dbReference>
<dbReference type="GO" id="GO:0044773">
    <property type="term" value="P:mitotic DNA damage checkpoint signaling"/>
    <property type="evidence" value="ECO:0007669"/>
    <property type="project" value="TreeGrafter"/>
</dbReference>
<dbReference type="OrthoDB" id="10020333at2759"/>
<dbReference type="HOGENOM" id="CLU_000288_118_3_1"/>
<dbReference type="FunCoup" id="G4T5D7">
    <property type="interactions" value="384"/>
</dbReference>
<evidence type="ECO:0000256" key="4">
    <source>
        <dbReference type="ARBA" id="ARBA00022741"/>
    </source>
</evidence>
<evidence type="ECO:0000256" key="1">
    <source>
        <dbReference type="ARBA" id="ARBA00012513"/>
    </source>
</evidence>
<evidence type="ECO:0000256" key="3">
    <source>
        <dbReference type="ARBA" id="ARBA00022679"/>
    </source>
</evidence>
<dbReference type="Gene3D" id="3.30.200.20">
    <property type="entry name" value="Phosphorylase Kinase, domain 1"/>
    <property type="match status" value="1"/>
</dbReference>
<dbReference type="Proteomes" id="UP000007148">
    <property type="component" value="Unassembled WGS sequence"/>
</dbReference>
<dbReference type="PROSITE" id="PS50011">
    <property type="entry name" value="PROTEIN_KINASE_DOM"/>
    <property type="match status" value="1"/>
</dbReference>
<evidence type="ECO:0000256" key="2">
    <source>
        <dbReference type="ARBA" id="ARBA00022527"/>
    </source>
</evidence>
<keyword evidence="6" id="KW-0067">ATP-binding</keyword>
<dbReference type="InParanoid" id="G4T5D7"/>
<dbReference type="Gene3D" id="1.10.510.10">
    <property type="entry name" value="Transferase(Phosphotransferase) domain 1"/>
    <property type="match status" value="1"/>
</dbReference>
<sequence length="705" mass="80355">MEESSDPLVSPTKSSPLSDAPSPLPRLKPKSHTQAVPRKKRPEKQIVPTGDDESDDELALPRPSKRPEVVLKEAKQTTITKPMIHIETVEIDDDMWVESETGGYRMKDGETLLDEEEDIPSEGHEDVTIHGTERIDDEMLVEHDLGHLDPITESTVVYLKSHDTKAAKEEWTYEGELSQFEDEPPLELSDGEFVPHTSDDELNYWIKPVEDQQDIEDEIQELYLKVPKLKNSYEIVDRLGTGTFSSVYKAIDIHYHDLENRFWESPEAQQDPSKPVYVAIKRILVTSSPRRILNELLIMETCRGCRHVAQIITAYRREDQIVAVMPYQRSVDIKELMSTLNIKLVREYFRCMFRALRDIHARGIIHRDLKPANFLFDPLTMTGTMLDFGLAEVFDYEPDGVEKETGCLHTGPTPKYPHGRLREGQKHVLAMRKAVKMSIARSEQMPENVGWPTDDVRPGLKANRAGTRGFRAPEVLFKCNAQTPAIDIWSAGTILLFFLTQKCPIFSAPSDMHALMEQALIIGRGAMERCAAIHCRTFSTNIPEIKDRIPWSKFVTKLNPKLFDSLPVRLEPPETPEEREQEEMRKLVVDALDLLEKCLEPFSFKRITARDALYHPFLKADAHEIAQARAAYPESPTELEDDEFFPHPFGQGICGQHHQIDSNGDCKVFIGLDPEDESHWIPVEAGEGQAIGSQPCEFHRVYVYS</sequence>
<keyword evidence="2" id="KW-0723">Serine/threonine-protein kinase</keyword>
<dbReference type="InterPro" id="IPR011009">
    <property type="entry name" value="Kinase-like_dom_sf"/>
</dbReference>
<evidence type="ECO:0000256" key="5">
    <source>
        <dbReference type="ARBA" id="ARBA00022777"/>
    </source>
</evidence>
<keyword evidence="4" id="KW-0547">Nucleotide-binding</keyword>
<comment type="caution">
    <text evidence="9">The sequence shown here is derived from an EMBL/GenBank/DDBJ whole genome shotgun (WGS) entry which is preliminary data.</text>
</comment>
<evidence type="ECO:0000256" key="7">
    <source>
        <dbReference type="SAM" id="MobiDB-lite"/>
    </source>
</evidence>
<dbReference type="PANTHER" id="PTHR44167:SF23">
    <property type="entry name" value="CDC7 KINASE, ISOFORM A-RELATED"/>
    <property type="match status" value="1"/>
</dbReference>
<dbReference type="PROSITE" id="PS00108">
    <property type="entry name" value="PROTEIN_KINASE_ST"/>
    <property type="match status" value="1"/>
</dbReference>
<evidence type="ECO:0000256" key="6">
    <source>
        <dbReference type="ARBA" id="ARBA00022840"/>
    </source>
</evidence>
<feature type="compositionally biased region" description="Basic residues" evidence="7">
    <location>
        <begin position="27"/>
        <end position="42"/>
    </location>
</feature>
<dbReference type="EMBL" id="CAFZ01000003">
    <property type="protein sequence ID" value="CCA66530.1"/>
    <property type="molecule type" value="Genomic_DNA"/>
</dbReference>
<dbReference type="SUPFAM" id="SSF56112">
    <property type="entry name" value="Protein kinase-like (PK-like)"/>
    <property type="match status" value="1"/>
</dbReference>
<keyword evidence="5 9" id="KW-0418">Kinase</keyword>
<gene>
    <name evidence="9" type="ORF">PIIN_00214</name>
</gene>
<keyword evidence="10" id="KW-1185">Reference proteome</keyword>
<dbReference type="GO" id="GO:0005524">
    <property type="term" value="F:ATP binding"/>
    <property type="evidence" value="ECO:0007669"/>
    <property type="project" value="UniProtKB-KW"/>
</dbReference>
<dbReference type="GO" id="GO:0005634">
    <property type="term" value="C:nucleus"/>
    <property type="evidence" value="ECO:0007669"/>
    <property type="project" value="TreeGrafter"/>
</dbReference>
<dbReference type="EC" id="2.7.11.1" evidence="1"/>
<dbReference type="InterPro" id="IPR008271">
    <property type="entry name" value="Ser/Thr_kinase_AS"/>
</dbReference>
<dbReference type="STRING" id="1109443.G4T5D7"/>
<dbReference type="eggNOG" id="KOG1167">
    <property type="taxonomic scope" value="Eukaryota"/>
</dbReference>
<reference evidence="9 10" key="1">
    <citation type="journal article" date="2011" name="PLoS Pathog.">
        <title>Endophytic Life Strategies Decoded by Genome and Transcriptome Analyses of the Mutualistic Root Symbiont Piriformospora indica.</title>
        <authorList>
            <person name="Zuccaro A."/>
            <person name="Lahrmann U."/>
            <person name="Guldener U."/>
            <person name="Langen G."/>
            <person name="Pfiffi S."/>
            <person name="Biedenkopf D."/>
            <person name="Wong P."/>
            <person name="Samans B."/>
            <person name="Grimm C."/>
            <person name="Basiewicz M."/>
            <person name="Murat C."/>
            <person name="Martin F."/>
            <person name="Kogel K.H."/>
        </authorList>
    </citation>
    <scope>NUCLEOTIDE SEQUENCE [LARGE SCALE GENOMIC DNA]</scope>
    <source>
        <strain evidence="9 10">DSM 11827</strain>
    </source>
</reference>
<keyword evidence="3" id="KW-0808">Transferase</keyword>
<dbReference type="InterPro" id="IPR000719">
    <property type="entry name" value="Prot_kinase_dom"/>
</dbReference>
<evidence type="ECO:0000313" key="10">
    <source>
        <dbReference type="Proteomes" id="UP000007148"/>
    </source>
</evidence>
<proteinExistence type="predicted"/>
<evidence type="ECO:0000313" key="9">
    <source>
        <dbReference type="EMBL" id="CCA66530.1"/>
    </source>
</evidence>
<feature type="region of interest" description="Disordered" evidence="7">
    <location>
        <begin position="1"/>
        <end position="74"/>
    </location>
</feature>
<organism evidence="9 10">
    <name type="scientific">Serendipita indica (strain DSM 11827)</name>
    <name type="common">Root endophyte fungus</name>
    <name type="synonym">Piriformospora indica</name>
    <dbReference type="NCBI Taxonomy" id="1109443"/>
    <lineage>
        <taxon>Eukaryota</taxon>
        <taxon>Fungi</taxon>
        <taxon>Dikarya</taxon>
        <taxon>Basidiomycota</taxon>
        <taxon>Agaricomycotina</taxon>
        <taxon>Agaricomycetes</taxon>
        <taxon>Sebacinales</taxon>
        <taxon>Serendipitaceae</taxon>
        <taxon>Serendipita</taxon>
    </lineage>
</organism>
<accession>G4T5D7</accession>
<dbReference type="SMART" id="SM00220">
    <property type="entry name" value="S_TKc"/>
    <property type="match status" value="1"/>
</dbReference>
<dbReference type="PANTHER" id="PTHR44167">
    <property type="entry name" value="OVARIAN-SPECIFIC SERINE/THREONINE-PROTEIN KINASE LOK-RELATED"/>
    <property type="match status" value="1"/>
</dbReference>
<protein>
    <recommendedName>
        <fullName evidence="1">non-specific serine/threonine protein kinase</fullName>
        <ecNumber evidence="1">2.7.11.1</ecNumber>
    </recommendedName>
</protein>
<evidence type="ECO:0000259" key="8">
    <source>
        <dbReference type="PROSITE" id="PS50011"/>
    </source>
</evidence>
<name>G4T5D7_SERID</name>
<dbReference type="AlphaFoldDB" id="G4T5D7"/>